<comment type="caution">
    <text evidence="1">The sequence shown here is derived from an EMBL/GenBank/DDBJ whole genome shotgun (WGS) entry which is preliminary data.</text>
</comment>
<organism evidence="1 2">
    <name type="scientific">Nocardioides kribbensis</name>
    <dbReference type="NCBI Taxonomy" id="305517"/>
    <lineage>
        <taxon>Bacteria</taxon>
        <taxon>Bacillati</taxon>
        <taxon>Actinomycetota</taxon>
        <taxon>Actinomycetes</taxon>
        <taxon>Propionibacteriales</taxon>
        <taxon>Nocardioidaceae</taxon>
        <taxon>Nocardioides</taxon>
    </lineage>
</organism>
<gene>
    <name evidence="1" type="ORF">V6R90_04675</name>
</gene>
<protein>
    <submittedName>
        <fullName evidence="1">Uncharacterized protein</fullName>
    </submittedName>
</protein>
<reference evidence="1 2" key="1">
    <citation type="submission" date="2024-02" db="EMBL/GenBank/DDBJ databases">
        <title>Full genome sequence of Nocardioides kribbensis.</title>
        <authorList>
            <person name="Poletto B.L."/>
            <person name="Silva G."/>
            <person name="Galante D."/>
            <person name="Campos K.R."/>
            <person name="Santos M.B.N."/>
            <person name="Sacchi C.T."/>
        </authorList>
    </citation>
    <scope>NUCLEOTIDE SEQUENCE [LARGE SCALE GENOMIC DNA]</scope>
    <source>
        <strain evidence="1 2">O4R</strain>
    </source>
</reference>
<evidence type="ECO:0000313" key="2">
    <source>
        <dbReference type="Proteomes" id="UP001482520"/>
    </source>
</evidence>
<dbReference type="RefSeq" id="WP_349803930.1">
    <property type="nucleotide sequence ID" value="NZ_JBEGDP010000003.1"/>
</dbReference>
<sequence>MARAVVDRSARWVPWRWARASHERAVHNAREGATDAARRRLERAKVELFLATSRTARRAQHPA</sequence>
<accession>A0ABV1NVL5</accession>
<dbReference type="Proteomes" id="UP001482520">
    <property type="component" value="Unassembled WGS sequence"/>
</dbReference>
<dbReference type="EMBL" id="JBEGDP010000003">
    <property type="protein sequence ID" value="MEQ7846564.1"/>
    <property type="molecule type" value="Genomic_DNA"/>
</dbReference>
<keyword evidence="2" id="KW-1185">Reference proteome</keyword>
<proteinExistence type="predicted"/>
<name>A0ABV1NVL5_9ACTN</name>
<evidence type="ECO:0000313" key="1">
    <source>
        <dbReference type="EMBL" id="MEQ7846564.1"/>
    </source>
</evidence>